<gene>
    <name evidence="1" type="ORF">B0T23DRAFT_406300</name>
</gene>
<dbReference type="EMBL" id="JAULSX010000006">
    <property type="protein sequence ID" value="KAK3489030.1"/>
    <property type="molecule type" value="Genomic_DNA"/>
</dbReference>
<comment type="caution">
    <text evidence="1">The sequence shown here is derived from an EMBL/GenBank/DDBJ whole genome shotgun (WGS) entry which is preliminary data.</text>
</comment>
<accession>A0AAJ0MP87</accession>
<organism evidence="1 2">
    <name type="scientific">Neurospora hispaniola</name>
    <dbReference type="NCBI Taxonomy" id="588809"/>
    <lineage>
        <taxon>Eukaryota</taxon>
        <taxon>Fungi</taxon>
        <taxon>Dikarya</taxon>
        <taxon>Ascomycota</taxon>
        <taxon>Pezizomycotina</taxon>
        <taxon>Sordariomycetes</taxon>
        <taxon>Sordariomycetidae</taxon>
        <taxon>Sordariales</taxon>
        <taxon>Sordariaceae</taxon>
        <taxon>Neurospora</taxon>
    </lineage>
</organism>
<reference evidence="1 2" key="1">
    <citation type="journal article" date="2023" name="Mol. Phylogenet. Evol.">
        <title>Genome-scale phylogeny and comparative genomics of the fungal order Sordariales.</title>
        <authorList>
            <person name="Hensen N."/>
            <person name="Bonometti L."/>
            <person name="Westerberg I."/>
            <person name="Brannstrom I.O."/>
            <person name="Guillou S."/>
            <person name="Cros-Aarteil S."/>
            <person name="Calhoun S."/>
            <person name="Haridas S."/>
            <person name="Kuo A."/>
            <person name="Mondo S."/>
            <person name="Pangilinan J."/>
            <person name="Riley R."/>
            <person name="LaButti K."/>
            <person name="Andreopoulos B."/>
            <person name="Lipzen A."/>
            <person name="Chen C."/>
            <person name="Yan M."/>
            <person name="Daum C."/>
            <person name="Ng V."/>
            <person name="Clum A."/>
            <person name="Steindorff A."/>
            <person name="Ohm R.A."/>
            <person name="Martin F."/>
            <person name="Silar P."/>
            <person name="Natvig D.O."/>
            <person name="Lalanne C."/>
            <person name="Gautier V."/>
            <person name="Ament-Velasquez S.L."/>
            <person name="Kruys A."/>
            <person name="Hutchinson M.I."/>
            <person name="Powell A.J."/>
            <person name="Barry K."/>
            <person name="Miller A.N."/>
            <person name="Grigoriev I.V."/>
            <person name="Debuchy R."/>
            <person name="Gladieux P."/>
            <person name="Hiltunen Thoren M."/>
            <person name="Johannesson H."/>
        </authorList>
    </citation>
    <scope>NUCLEOTIDE SEQUENCE [LARGE SCALE GENOMIC DNA]</scope>
    <source>
        <strain evidence="1 2">FGSC 10403</strain>
    </source>
</reference>
<evidence type="ECO:0000313" key="2">
    <source>
        <dbReference type="Proteomes" id="UP001285908"/>
    </source>
</evidence>
<sequence>MTPGRLVDDFKTPSLSSYTVAPATGTDLARFDSPLSRMLACAHHVWKLKYAIARPAPLMYNHSLVAGCRDDEAPDCHVLSNIESYHTLLAYLTLRRDKMSLAHHALESVGWPTHHGHLFDSSMTQHRSYSTRRARWYGGWRCQGRSNLHDWRGRIAQAASAGQDIVSSTELQYRDCMAAASYTNNGKALALTKT</sequence>
<evidence type="ECO:0000313" key="1">
    <source>
        <dbReference type="EMBL" id="KAK3489030.1"/>
    </source>
</evidence>
<dbReference type="GeneID" id="87876720"/>
<dbReference type="Proteomes" id="UP001285908">
    <property type="component" value="Unassembled WGS sequence"/>
</dbReference>
<name>A0AAJ0MP87_9PEZI</name>
<protein>
    <submittedName>
        <fullName evidence="1">Uncharacterized protein</fullName>
    </submittedName>
</protein>
<dbReference type="RefSeq" id="XP_062690737.1">
    <property type="nucleotide sequence ID" value="XM_062839098.1"/>
</dbReference>
<keyword evidence="2" id="KW-1185">Reference proteome</keyword>
<dbReference type="AlphaFoldDB" id="A0AAJ0MP87"/>
<proteinExistence type="predicted"/>